<evidence type="ECO:0000256" key="4">
    <source>
        <dbReference type="ARBA" id="ARBA00022729"/>
    </source>
</evidence>
<keyword evidence="7 9" id="KW-0326">Glycosidase</keyword>
<evidence type="ECO:0000256" key="3">
    <source>
        <dbReference type="ARBA" id="ARBA00022651"/>
    </source>
</evidence>
<dbReference type="SMART" id="SM00633">
    <property type="entry name" value="Glyco_10"/>
    <property type="match status" value="1"/>
</dbReference>
<evidence type="ECO:0000256" key="8">
    <source>
        <dbReference type="ARBA" id="ARBA00023326"/>
    </source>
</evidence>
<evidence type="ECO:0000313" key="13">
    <source>
        <dbReference type="Proteomes" id="UP001501243"/>
    </source>
</evidence>
<evidence type="ECO:0000256" key="9">
    <source>
        <dbReference type="RuleBase" id="RU361174"/>
    </source>
</evidence>
<dbReference type="Proteomes" id="UP001501243">
    <property type="component" value="Unassembled WGS sequence"/>
</dbReference>
<dbReference type="RefSeq" id="WP_208130283.1">
    <property type="nucleotide sequence ID" value="NZ_BAABGQ010000003.1"/>
</dbReference>
<name>A0ABP8PY61_9BACT</name>
<evidence type="ECO:0000256" key="5">
    <source>
        <dbReference type="ARBA" id="ARBA00022801"/>
    </source>
</evidence>
<keyword evidence="5 9" id="KW-0378">Hydrolase</keyword>
<dbReference type="InterPro" id="IPR017853">
    <property type="entry name" value="GH"/>
</dbReference>
<dbReference type="InterPro" id="IPR044846">
    <property type="entry name" value="GH10"/>
</dbReference>
<evidence type="ECO:0000256" key="1">
    <source>
        <dbReference type="ARBA" id="ARBA00000681"/>
    </source>
</evidence>
<protein>
    <recommendedName>
        <fullName evidence="9">Beta-xylanase</fullName>
        <ecNumber evidence="9">3.2.1.8</ecNumber>
    </recommendedName>
</protein>
<keyword evidence="13" id="KW-1185">Reference proteome</keyword>
<dbReference type="NCBIfam" id="TIGR04183">
    <property type="entry name" value="Por_Secre_tail"/>
    <property type="match status" value="1"/>
</dbReference>
<evidence type="ECO:0000313" key="12">
    <source>
        <dbReference type="EMBL" id="GAA4493899.1"/>
    </source>
</evidence>
<dbReference type="InterPro" id="IPR001000">
    <property type="entry name" value="GH10_dom"/>
</dbReference>
<feature type="signal peptide" evidence="10">
    <location>
        <begin position="1"/>
        <end position="24"/>
    </location>
</feature>
<evidence type="ECO:0000259" key="11">
    <source>
        <dbReference type="PROSITE" id="PS51760"/>
    </source>
</evidence>
<dbReference type="PRINTS" id="PR00134">
    <property type="entry name" value="GLHYDRLASE10"/>
</dbReference>
<dbReference type="PROSITE" id="PS51760">
    <property type="entry name" value="GH10_2"/>
    <property type="match status" value="1"/>
</dbReference>
<dbReference type="InterPro" id="IPR026444">
    <property type="entry name" value="Secre_tail"/>
</dbReference>
<proteinExistence type="inferred from homology"/>
<dbReference type="PANTHER" id="PTHR31490:SF88">
    <property type="entry name" value="BETA-XYLANASE"/>
    <property type="match status" value="1"/>
</dbReference>
<keyword evidence="8 9" id="KW-0624">Polysaccharide degradation</keyword>
<dbReference type="Gene3D" id="3.20.20.80">
    <property type="entry name" value="Glycosidases"/>
    <property type="match status" value="1"/>
</dbReference>
<keyword evidence="6 9" id="KW-0119">Carbohydrate metabolism</keyword>
<feature type="chain" id="PRO_5045360500" description="Beta-xylanase" evidence="10">
    <location>
        <begin position="25"/>
        <end position="664"/>
    </location>
</feature>
<dbReference type="PANTHER" id="PTHR31490">
    <property type="entry name" value="GLYCOSYL HYDROLASE"/>
    <property type="match status" value="1"/>
</dbReference>
<dbReference type="EMBL" id="BAABGQ010000003">
    <property type="protein sequence ID" value="GAA4493899.1"/>
    <property type="molecule type" value="Genomic_DNA"/>
</dbReference>
<accession>A0ABP8PY61</accession>
<evidence type="ECO:0000256" key="6">
    <source>
        <dbReference type="ARBA" id="ARBA00023277"/>
    </source>
</evidence>
<keyword evidence="4 10" id="KW-0732">Signal</keyword>
<reference evidence="13" key="1">
    <citation type="journal article" date="2019" name="Int. J. Syst. Evol. Microbiol.">
        <title>The Global Catalogue of Microorganisms (GCM) 10K type strain sequencing project: providing services to taxonomists for standard genome sequencing and annotation.</title>
        <authorList>
            <consortium name="The Broad Institute Genomics Platform"/>
            <consortium name="The Broad Institute Genome Sequencing Center for Infectious Disease"/>
            <person name="Wu L."/>
            <person name="Ma J."/>
        </authorList>
    </citation>
    <scope>NUCLEOTIDE SEQUENCE [LARGE SCALE GENOMIC DNA]</scope>
    <source>
        <strain evidence="13">JCM 17841</strain>
    </source>
</reference>
<comment type="similarity">
    <text evidence="2 9">Belongs to the glycosyl hydrolase 10 (cellulase F) family.</text>
</comment>
<comment type="catalytic activity">
    <reaction evidence="1 9">
        <text>Endohydrolysis of (1-&gt;4)-beta-D-xylosidic linkages in xylans.</text>
        <dbReference type="EC" id="3.2.1.8"/>
    </reaction>
</comment>
<keyword evidence="3" id="KW-0858">Xylan degradation</keyword>
<evidence type="ECO:0000256" key="10">
    <source>
        <dbReference type="SAM" id="SignalP"/>
    </source>
</evidence>
<sequence length="664" mass="69083">MKKPQRTTIALVAALGSHFTPLLAQNAPVVIEAETGTSVPATSANATVGDWAKRTTTAPVVTYMTTLTDVSGYTSPTSPGGGVGGVAPATDARVLTYTVTFPGPGTYDLYARMRVGPGGANDDSYFYAKTFGTKSATTGADWITANGLATVGYGAGSGSVPVDGAGGAATGVWKWVNMSKYSGYGAAGTTFTVAAGALTQTFQIGAREDGLDFDKFVFGQTGLYFSVAQLDAGTQGSATAPVTFVPTGPALATGKSKYLGCEYDANEAVNFDKYWNAVTPGNAGKWGSVEGTRGTFNWADLDKAYAQAVAVNGVFRMHNLIWGAQQPTWIKGLPDTTQLREIKKWYAAVATHFQGKRLDHIDVVNEPINTPPTGVTTIGVPGTPAGTAVADGGGYLNALGGAGTTGYDWIVTAFQLARQYFPSSKLMLNEYSVENSATRAATYAAIINLLKSKGLIDGVGIQGHAFSTAGVPAATITANLATLAATGVPLYVTEYDSDALDANGNSSDAVQLAEYQRVFPLFWENPNVKGVTLWGAHVGHWRTAQGAYLINADNTERPALTWLRTYVQNATLAAKAAAAATAGVFLYPNPASGGCVALSLPASLGQQPVELALFNALGQAVLHQTLPASGETMRSLPLLGVAKGLYTMRLSTSAGTFSQRLTID</sequence>
<organism evidence="12 13">
    <name type="scientific">Hymenobacter ginsengisoli</name>
    <dbReference type="NCBI Taxonomy" id="1051626"/>
    <lineage>
        <taxon>Bacteria</taxon>
        <taxon>Pseudomonadati</taxon>
        <taxon>Bacteroidota</taxon>
        <taxon>Cytophagia</taxon>
        <taxon>Cytophagales</taxon>
        <taxon>Hymenobacteraceae</taxon>
        <taxon>Hymenobacter</taxon>
    </lineage>
</organism>
<dbReference type="EC" id="3.2.1.8" evidence="9"/>
<dbReference type="SUPFAM" id="SSF51445">
    <property type="entry name" value="(Trans)glycosidases"/>
    <property type="match status" value="1"/>
</dbReference>
<evidence type="ECO:0000256" key="2">
    <source>
        <dbReference type="ARBA" id="ARBA00007495"/>
    </source>
</evidence>
<gene>
    <name evidence="12" type="ORF">GCM10023172_03070</name>
</gene>
<evidence type="ECO:0000256" key="7">
    <source>
        <dbReference type="ARBA" id="ARBA00023295"/>
    </source>
</evidence>
<dbReference type="Pfam" id="PF00331">
    <property type="entry name" value="Glyco_hydro_10"/>
    <property type="match status" value="1"/>
</dbReference>
<feature type="domain" description="GH10" evidence="11">
    <location>
        <begin position="264"/>
        <end position="566"/>
    </location>
</feature>
<comment type="caution">
    <text evidence="12">The sequence shown here is derived from an EMBL/GenBank/DDBJ whole genome shotgun (WGS) entry which is preliminary data.</text>
</comment>